<dbReference type="FunFam" id="3.30.390.50:FF:000001">
    <property type="entry name" value="Xanthine dehydrogenase oxidase"/>
    <property type="match status" value="1"/>
</dbReference>
<keyword evidence="4 15" id="KW-0500">Molybdenum</keyword>
<evidence type="ECO:0000256" key="10">
    <source>
        <dbReference type="ARBA" id="ARBA00023004"/>
    </source>
</evidence>
<comment type="cofactor">
    <cofactor evidence="12">
        <name>[2Fe-2S] cluster</name>
        <dbReference type="ChEBI" id="CHEBI:190135"/>
    </cofactor>
</comment>
<comment type="cofactor">
    <cofactor evidence="15">
        <name>[2Fe-2S] cluster</name>
        <dbReference type="ChEBI" id="CHEBI:190135"/>
    </cofactor>
    <text evidence="15">Binds 2 [2Fe-2S] clusters.</text>
</comment>
<dbReference type="Proteomes" id="UP000472272">
    <property type="component" value="Chromosome 1"/>
</dbReference>
<dbReference type="Pfam" id="PF01799">
    <property type="entry name" value="Fer2_2"/>
    <property type="match status" value="1"/>
</dbReference>
<comment type="similarity">
    <text evidence="2">Belongs to the xanthine dehydrogenase family.</text>
</comment>
<dbReference type="SUPFAM" id="SSF56003">
    <property type="entry name" value="Molybdenum cofactor-binding domain"/>
    <property type="match status" value="1"/>
</dbReference>
<dbReference type="GO" id="GO:0005506">
    <property type="term" value="F:iron ion binding"/>
    <property type="evidence" value="ECO:0007669"/>
    <property type="project" value="InterPro"/>
</dbReference>
<dbReference type="FunFam" id="3.90.1170.50:FF:000001">
    <property type="entry name" value="Aldehyde oxidase 1"/>
    <property type="match status" value="1"/>
</dbReference>
<evidence type="ECO:0000256" key="4">
    <source>
        <dbReference type="ARBA" id="ARBA00022505"/>
    </source>
</evidence>
<dbReference type="SUPFAM" id="SSF47741">
    <property type="entry name" value="CO dehydrogenase ISP C-domain like"/>
    <property type="match status" value="1"/>
</dbReference>
<dbReference type="Gene3D" id="3.30.465.10">
    <property type="match status" value="1"/>
</dbReference>
<dbReference type="InterPro" id="IPR016208">
    <property type="entry name" value="Ald_Oxase/xanthine_DH-like"/>
</dbReference>
<evidence type="ECO:0000256" key="13">
    <source>
        <dbReference type="PIRSR" id="PIRSR000127-1"/>
    </source>
</evidence>
<dbReference type="Pfam" id="PF03450">
    <property type="entry name" value="CO_deh_flav_C"/>
    <property type="match status" value="1"/>
</dbReference>
<feature type="binding site" evidence="14">
    <location>
        <position position="928"/>
    </location>
    <ligand>
        <name>substrate</name>
    </ligand>
</feature>
<dbReference type="SUPFAM" id="SSF56176">
    <property type="entry name" value="FAD-binding/transporter-associated domain-like"/>
    <property type="match status" value="1"/>
</dbReference>
<dbReference type="InterPro" id="IPR008274">
    <property type="entry name" value="AldOxase/xan_DH_MoCoBD1"/>
</dbReference>
<comment type="subunit">
    <text evidence="3">Homodimer.</text>
</comment>
<comment type="cofactor">
    <cofactor evidence="1 14">
        <name>FAD</name>
        <dbReference type="ChEBI" id="CHEBI:57692"/>
    </cofactor>
</comment>
<evidence type="ECO:0000256" key="3">
    <source>
        <dbReference type="ARBA" id="ARBA00011738"/>
    </source>
</evidence>
<keyword evidence="8 14" id="KW-0274">FAD</keyword>
<feature type="binding site" evidence="15">
    <location>
        <position position="157"/>
    </location>
    <ligand>
        <name>[2Fe-2S] cluster</name>
        <dbReference type="ChEBI" id="CHEBI:190135"/>
        <label>2</label>
    </ligand>
</feature>
<accession>A0A670I740</accession>
<keyword evidence="5" id="KW-0285">Flavoprotein</keyword>
<feature type="binding site" evidence="15">
    <location>
        <position position="781"/>
    </location>
    <ligand>
        <name>Mo-molybdopterin</name>
        <dbReference type="ChEBI" id="CHEBI:71302"/>
    </ligand>
    <ligandPart>
        <name>Mo</name>
        <dbReference type="ChEBI" id="CHEBI:28685"/>
    </ligandPart>
</feature>
<dbReference type="OMA" id="AQSEVIC"/>
<evidence type="ECO:0000256" key="15">
    <source>
        <dbReference type="PIRSR" id="PIRSR000127-3"/>
    </source>
</evidence>
<dbReference type="InterPro" id="IPR036318">
    <property type="entry name" value="FAD-bd_PCMH-like_sf"/>
</dbReference>
<evidence type="ECO:0000313" key="17">
    <source>
        <dbReference type="Ensembl" id="ENSPMRP00000007523.1"/>
    </source>
</evidence>
<dbReference type="SUPFAM" id="SSF55447">
    <property type="entry name" value="CO dehydrogenase flavoprotein C-terminal domain-like"/>
    <property type="match status" value="1"/>
</dbReference>
<dbReference type="Gene3D" id="1.10.150.120">
    <property type="entry name" value="[2Fe-2S]-binding domain"/>
    <property type="match status" value="1"/>
</dbReference>
<dbReference type="InterPro" id="IPR037165">
    <property type="entry name" value="AldOxase/xan_DH_Mopterin-bd_sf"/>
</dbReference>
<dbReference type="Gene3D" id="3.90.1170.50">
    <property type="entry name" value="Aldehyde oxidase/xanthine dehydrogenase, a/b hammerhead"/>
    <property type="match status" value="1"/>
</dbReference>
<dbReference type="GO" id="GO:0016491">
    <property type="term" value="F:oxidoreductase activity"/>
    <property type="evidence" value="ECO:0007669"/>
    <property type="project" value="UniProtKB-KW"/>
</dbReference>
<protein>
    <recommendedName>
        <fullName evidence="16">FAD-binding PCMH-type domain-containing protein</fullName>
    </recommendedName>
</protein>
<dbReference type="FunFam" id="3.30.365.10:FF:000004">
    <property type="entry name" value="Xanthine dehydrogenase oxidase"/>
    <property type="match status" value="1"/>
</dbReference>
<feature type="active site" description="Proton acceptor" evidence="13">
    <location>
        <position position="1273"/>
    </location>
</feature>
<dbReference type="Gene3D" id="3.30.365.10">
    <property type="entry name" value="Aldehyde oxidase/xanthine dehydrogenase, molybdopterin binding domain"/>
    <property type="match status" value="4"/>
</dbReference>
<feature type="binding site" evidence="14">
    <location>
        <position position="440"/>
    </location>
    <ligand>
        <name>FAD</name>
        <dbReference type="ChEBI" id="CHEBI:57692"/>
    </ligand>
</feature>
<feature type="binding site" evidence="15">
    <location>
        <position position="926"/>
    </location>
    <ligand>
        <name>Mo-molybdopterin</name>
        <dbReference type="ChEBI" id="CHEBI:71302"/>
    </ligand>
    <ligandPart>
        <name>Mo</name>
        <dbReference type="ChEBI" id="CHEBI:28685"/>
    </ligandPart>
</feature>
<evidence type="ECO:0000256" key="8">
    <source>
        <dbReference type="ARBA" id="ARBA00022827"/>
    </source>
</evidence>
<feature type="binding site" evidence="15">
    <location>
        <position position="117"/>
    </location>
    <ligand>
        <name>[2Fe-2S] cluster</name>
        <dbReference type="ChEBI" id="CHEBI:190135"/>
        <label>1</label>
    </ligand>
</feature>
<evidence type="ECO:0000256" key="7">
    <source>
        <dbReference type="ARBA" id="ARBA00022723"/>
    </source>
</evidence>
<dbReference type="GO" id="GO:0051537">
    <property type="term" value="F:2 iron, 2 sulfur cluster binding"/>
    <property type="evidence" value="ECO:0007669"/>
    <property type="project" value="UniProtKB-KW"/>
</dbReference>
<dbReference type="InterPro" id="IPR016167">
    <property type="entry name" value="FAD-bd_PCMH_sub1"/>
</dbReference>
<keyword evidence="18" id="KW-1185">Reference proteome</keyword>
<dbReference type="Gene3D" id="3.30.43.10">
    <property type="entry name" value="Uridine Diphospho-n-acetylenolpyruvylglucosamine Reductase, domain 2"/>
    <property type="match status" value="1"/>
</dbReference>
<dbReference type="InterPro" id="IPR036884">
    <property type="entry name" value="2Fe-2S-bd_dom_sf"/>
</dbReference>
<evidence type="ECO:0000256" key="9">
    <source>
        <dbReference type="ARBA" id="ARBA00023002"/>
    </source>
</evidence>
<keyword evidence="7 15" id="KW-0479">Metal-binding</keyword>
<dbReference type="Pfam" id="PF20256">
    <property type="entry name" value="MoCoBD_2"/>
    <property type="match status" value="1"/>
</dbReference>
<dbReference type="GO" id="GO:0071949">
    <property type="term" value="F:FAD binding"/>
    <property type="evidence" value="ECO:0007669"/>
    <property type="project" value="InterPro"/>
</dbReference>
<evidence type="ECO:0000256" key="6">
    <source>
        <dbReference type="ARBA" id="ARBA00022714"/>
    </source>
</evidence>
<dbReference type="PANTHER" id="PTHR45444:SF3">
    <property type="entry name" value="XANTHINE DEHYDROGENASE"/>
    <property type="match status" value="1"/>
</dbReference>
<feature type="domain" description="FAD-binding PCMH-type" evidence="16">
    <location>
        <begin position="247"/>
        <end position="432"/>
    </location>
</feature>
<evidence type="ECO:0000256" key="12">
    <source>
        <dbReference type="ARBA" id="ARBA00034078"/>
    </source>
</evidence>
<evidence type="ECO:0000259" key="16">
    <source>
        <dbReference type="PROSITE" id="PS51387"/>
    </source>
</evidence>
<feature type="binding site" evidence="14">
    <location>
        <begin position="275"/>
        <end position="282"/>
    </location>
    <ligand>
        <name>FAD</name>
        <dbReference type="ChEBI" id="CHEBI:57692"/>
    </ligand>
</feature>
<dbReference type="InterPro" id="IPR000674">
    <property type="entry name" value="Ald_Oxase/Xan_DH_a/b"/>
</dbReference>
<name>A0A670I740_PODMU</name>
<reference evidence="17" key="3">
    <citation type="submission" date="2025-09" db="UniProtKB">
        <authorList>
            <consortium name="Ensembl"/>
        </authorList>
    </citation>
    <scope>IDENTIFICATION</scope>
</reference>
<feature type="binding site" evidence="15">
    <location>
        <position position="812"/>
    </location>
    <ligand>
        <name>Mo-molybdopterin</name>
        <dbReference type="ChEBI" id="CHEBI:71302"/>
    </ligand>
    <ligandPart>
        <name>Mo</name>
        <dbReference type="ChEBI" id="CHEBI:28685"/>
    </ligandPart>
</feature>
<evidence type="ECO:0000313" key="18">
    <source>
        <dbReference type="Proteomes" id="UP000472272"/>
    </source>
</evidence>
<feature type="binding site" evidence="14">
    <location>
        <position position="378"/>
    </location>
    <ligand>
        <name>FAD</name>
        <dbReference type="ChEBI" id="CHEBI:57692"/>
    </ligand>
</feature>
<dbReference type="InterPro" id="IPR005107">
    <property type="entry name" value="CO_DH_flav_C"/>
</dbReference>
<dbReference type="FunFam" id="3.30.43.10:FF:000001">
    <property type="entry name" value="Xanthine dehydrogenase/oxidase"/>
    <property type="match status" value="1"/>
</dbReference>
<dbReference type="InterPro" id="IPR036683">
    <property type="entry name" value="CO_DH_flav_C_dom_sf"/>
</dbReference>
<feature type="binding site" evidence="15">
    <location>
        <position position="160"/>
    </location>
    <ligand>
        <name>[2Fe-2S] cluster</name>
        <dbReference type="ChEBI" id="CHEBI:190135"/>
        <label>2</label>
    </ligand>
</feature>
<dbReference type="InterPro" id="IPR036856">
    <property type="entry name" value="Ald_Oxase/Xan_DH_a/b_sf"/>
</dbReference>
<evidence type="ECO:0000256" key="11">
    <source>
        <dbReference type="ARBA" id="ARBA00023014"/>
    </source>
</evidence>
<evidence type="ECO:0000256" key="1">
    <source>
        <dbReference type="ARBA" id="ARBA00001974"/>
    </source>
</evidence>
<dbReference type="SUPFAM" id="SSF54665">
    <property type="entry name" value="CO dehydrogenase molybdoprotein N-domain-like"/>
    <property type="match status" value="1"/>
</dbReference>
<keyword evidence="9" id="KW-0560">Oxidoreductase</keyword>
<dbReference type="InterPro" id="IPR002888">
    <property type="entry name" value="2Fe-2S-bd"/>
</dbReference>
<reference evidence="17" key="2">
    <citation type="submission" date="2025-08" db="UniProtKB">
        <authorList>
            <consortium name="Ensembl"/>
        </authorList>
    </citation>
    <scope>IDENTIFICATION</scope>
</reference>
<dbReference type="FunFam" id="3.30.365.10:FF:000025">
    <property type="entry name" value="Aldehyde oxidase 4"/>
    <property type="match status" value="1"/>
</dbReference>
<feature type="binding site" evidence="15">
    <location>
        <position position="1095"/>
    </location>
    <ligand>
        <name>Mo-molybdopterin</name>
        <dbReference type="ChEBI" id="CHEBI:71302"/>
    </ligand>
    <ligandPart>
        <name>Mo</name>
        <dbReference type="ChEBI" id="CHEBI:28685"/>
    </ligandPart>
</feature>
<dbReference type="PROSITE" id="PS51387">
    <property type="entry name" value="FAD_PCMH"/>
    <property type="match status" value="1"/>
</dbReference>
<dbReference type="PIRSF" id="PIRSF000127">
    <property type="entry name" value="Xanthine_DH"/>
    <property type="match status" value="1"/>
</dbReference>
<dbReference type="SMART" id="SM01092">
    <property type="entry name" value="CO_deh_flav_C"/>
    <property type="match status" value="1"/>
</dbReference>
<dbReference type="InterPro" id="IPR046867">
    <property type="entry name" value="AldOxase/xan_DH_MoCoBD2"/>
</dbReference>
<evidence type="ECO:0000256" key="2">
    <source>
        <dbReference type="ARBA" id="ARBA00006849"/>
    </source>
</evidence>
<dbReference type="InterPro" id="IPR016169">
    <property type="entry name" value="FAD-bd_PCMH_sub2"/>
</dbReference>
<dbReference type="GeneTree" id="ENSGT00950000183114"/>
<dbReference type="Gene3D" id="3.30.390.50">
    <property type="entry name" value="CO dehydrogenase flavoprotein, C-terminal domain"/>
    <property type="match status" value="1"/>
</dbReference>
<dbReference type="Pfam" id="PF00941">
    <property type="entry name" value="FAD_binding_5"/>
    <property type="match status" value="1"/>
</dbReference>
<dbReference type="Pfam" id="PF02738">
    <property type="entry name" value="MoCoBD_1"/>
    <property type="match status" value="1"/>
</dbReference>
<dbReference type="SMART" id="SM01008">
    <property type="entry name" value="Ald_Xan_dh_C"/>
    <property type="match status" value="1"/>
</dbReference>
<proteinExistence type="inferred from homology"/>
<dbReference type="Ensembl" id="ENSPMRT00000008046.1">
    <property type="protein sequence ID" value="ENSPMRP00000007523.1"/>
    <property type="gene ID" value="ENSPMRG00000003375.1"/>
</dbReference>
<keyword evidence="11 15" id="KW-0411">Iron-sulfur</keyword>
<comment type="cofactor">
    <cofactor evidence="15">
        <name>Mo-molybdopterin</name>
        <dbReference type="ChEBI" id="CHEBI:71302"/>
    </cofactor>
    <text evidence="15">Binds 1 Mo-molybdopterin (Mo-MPT) cofactor per subunit.</text>
</comment>
<dbReference type="InterPro" id="IPR002346">
    <property type="entry name" value="Mopterin_DH_FAD-bd"/>
</dbReference>
<reference evidence="17 18" key="1">
    <citation type="journal article" date="2019" name="Proc. Natl. Acad. Sci. U.S.A.">
        <title>Regulatory changes in pterin and carotenoid genes underlie balanced color polymorphisms in the wall lizard.</title>
        <authorList>
            <person name="Andrade P."/>
            <person name="Pinho C."/>
            <person name="Perez I de Lanuza G."/>
            <person name="Afonso S."/>
            <person name="Brejcha J."/>
            <person name="Rubin C.J."/>
            <person name="Wallerman O."/>
            <person name="Pereira P."/>
            <person name="Sabatino S.J."/>
            <person name="Bellati A."/>
            <person name="Pellitteri-Rosa D."/>
            <person name="Bosakova Z."/>
            <person name="Bunikis I."/>
            <person name="Carretero M.A."/>
            <person name="Feiner N."/>
            <person name="Marsik P."/>
            <person name="Pauperio F."/>
            <person name="Salvi D."/>
            <person name="Soler L."/>
            <person name="While G.M."/>
            <person name="Uller T."/>
            <person name="Font E."/>
            <person name="Andersson L."/>
            <person name="Carneiro M."/>
        </authorList>
    </citation>
    <scope>NUCLEOTIDE SEQUENCE</scope>
</reference>
<keyword evidence="6 15" id="KW-0001">2Fe-2S</keyword>
<dbReference type="Pfam" id="PF01315">
    <property type="entry name" value="Ald_Xan_dh_C"/>
    <property type="match status" value="1"/>
</dbReference>
<dbReference type="InterPro" id="IPR016166">
    <property type="entry name" value="FAD-bd_PCMH"/>
</dbReference>
<dbReference type="FunFam" id="3.30.465.10:FF:000004">
    <property type="entry name" value="Xanthine dehydrogenase/oxidase"/>
    <property type="match status" value="1"/>
</dbReference>
<sequence length="1360" mass="150983">MCFECTSKLKGVHGFRGPPFGCWALRCCWTRTGVSKLYRPWAGSLPRRSSVRQTGAARCRKLHLRMSMAPEIASAHAQMLEIAPTQDLPADLLSKRLGLRAACGPAKWSSHYPANSCLLPLCLLYGAAVTTVEGVGTTKTKLHPIQERLAKCHGSQCGFCTPGMVMSMYSLLRNNPEPTMDQITACLDGRLAFSNGILYPSFPLPVHMCSGLCKPERFHPIDPTQDYIFPPELMRLAEESKGKTLVFNGERTTWISPVSLQELVNLKANYPDAPLVVGNTSVGLDMKLLSVYHPVLLHPTRIPDLHVTEVGDNGILIGAAVHLAQLRDFLLTIVPELPMEKSKIYGVLLKQLRTLAGEQIRNLASLGGHIVSRGSTWDLNPVLAAGNALLNLVSIDGSRQIPLNDEFLAHLPQADLSPREVIVSVFIPFSKEDEFVSAFRQAERRKNALSVTNSSMRVLFQPGSGVIEDMAILYGGIGPTTVSARNTCQKLIGSNWDEGMLNEACRLILEEIILSPSAPGAKVEYRRTLLVSFFFRFYLQVLQGLKNMNPSKYPDLPKKYASALGEFREKPPQGMQIYQVNPHQPPQDPVGRPIMHQSGIKHTTGEADYVDDMPPEEGQLYMAVVTSTCAHAKILSIDVSEALEEPGVVAVVTAADIPGHNGDGKEEIFASEEVLYIGHIICGVLAESYECAKRARRKVKIEYQELELILTIEEAVKHKSFLTEEKKIERGNVTESFKNVENIIEGEIHVGGQEHFYLETDSVFVVPRKEDKEMDIYTSTQYGSKVQQTVASALNVQANRIMTHTRRVGGAFGGKSSKPSFFAAAAAVAAHKTGRPVRFILERDDDMIIPGGRHPLWGQYKVGFTNDGKIKAVDLLFYVNGGCTPDESELVIDYVVLKSCNAYDIPNFRSRGWACKTNLPSNTAFRGFGFPQTALTAETWVAAVADHLVSCMSPLKVRWMNMYKGVSETPYKEEVDATNLVACWKECLEKSDYYNRRKAAEEFNKQNYWKKKGIEIIPMLFSVGFNTTYYHQAIALVHIYLDGSVLVSHGGVEMGQGIYTKMLQVASHELKIPLSYIHPYETTSVTIPNAVVTAGSIGTEVNGKAVQNACQILRKRLEPIMKKNPQGKWEDWVNIIYILKLNYDPTWYVTNMDWKTGEGHAFPYYVFGTACSEVEIDCLTGDHKNIRTDIVMDACFSINPAVDIGQIEGGFMQGLGLYTMEEIYFSPEGQQYTLGPDTYKIPAVCDVPEQFRIYLLPNSRNPIAIYSSKGVGEAGVFQACSVFFAIRDAVAAARKERGLHRVFTMDSPLNIERIRMACVDDFTEMVNTSLKTPPPPPYIPFILCFLPVGISKTQKTEAEN</sequence>
<evidence type="ECO:0000256" key="5">
    <source>
        <dbReference type="ARBA" id="ARBA00022630"/>
    </source>
</evidence>
<dbReference type="PANTHER" id="PTHR45444">
    <property type="entry name" value="XANTHINE DEHYDROGENASE"/>
    <property type="match status" value="1"/>
</dbReference>
<dbReference type="FunFam" id="3.30.365.10:FF:000003">
    <property type="entry name" value="Aldehyde oxidase 1"/>
    <property type="match status" value="1"/>
</dbReference>
<keyword evidence="10 15" id="KW-0408">Iron</keyword>
<organism evidence="17 18">
    <name type="scientific">Podarcis muralis</name>
    <name type="common">Wall lizard</name>
    <name type="synonym">Lacerta muralis</name>
    <dbReference type="NCBI Taxonomy" id="64176"/>
    <lineage>
        <taxon>Eukaryota</taxon>
        <taxon>Metazoa</taxon>
        <taxon>Chordata</taxon>
        <taxon>Craniata</taxon>
        <taxon>Vertebrata</taxon>
        <taxon>Euteleostomi</taxon>
        <taxon>Lepidosauria</taxon>
        <taxon>Squamata</taxon>
        <taxon>Bifurcata</taxon>
        <taxon>Unidentata</taxon>
        <taxon>Episquamata</taxon>
        <taxon>Laterata</taxon>
        <taxon>Lacertibaenia</taxon>
        <taxon>Lacertidae</taxon>
        <taxon>Podarcis</taxon>
    </lineage>
</organism>
<evidence type="ECO:0000256" key="14">
    <source>
        <dbReference type="PIRSR" id="PIRSR000127-2"/>
    </source>
</evidence>